<feature type="domain" description="Glucose-methanol-choline oxidoreductase N-terminal" evidence="5">
    <location>
        <begin position="69"/>
        <end position="306"/>
    </location>
</feature>
<dbReference type="EMBL" id="JAMPKM010000037">
    <property type="protein sequence ID" value="MEP0820634.1"/>
    <property type="molecule type" value="Genomic_DNA"/>
</dbReference>
<proteinExistence type="inferred from homology"/>
<protein>
    <submittedName>
        <fullName evidence="7">GMC family oxidoreductase</fullName>
    </submittedName>
</protein>
<evidence type="ECO:0000259" key="5">
    <source>
        <dbReference type="Pfam" id="PF00732"/>
    </source>
</evidence>
<reference evidence="7 8" key="1">
    <citation type="submission" date="2022-04" db="EMBL/GenBank/DDBJ databases">
        <title>Positive selection, recombination, and allopatry shape intraspecific diversity of widespread and dominant cyanobacteria.</title>
        <authorList>
            <person name="Wei J."/>
            <person name="Shu W."/>
            <person name="Hu C."/>
        </authorList>
    </citation>
    <scope>NUCLEOTIDE SEQUENCE [LARGE SCALE GENOMIC DNA]</scope>
    <source>
        <strain evidence="7 8">GB2-A4</strain>
    </source>
</reference>
<dbReference type="RefSeq" id="WP_190443431.1">
    <property type="nucleotide sequence ID" value="NZ_JAMPKM010000037.1"/>
</dbReference>
<comment type="caution">
    <text evidence="7">The sequence shown here is derived from an EMBL/GenBank/DDBJ whole genome shotgun (WGS) entry which is preliminary data.</text>
</comment>
<evidence type="ECO:0000259" key="6">
    <source>
        <dbReference type="Pfam" id="PF05199"/>
    </source>
</evidence>
<evidence type="ECO:0000256" key="4">
    <source>
        <dbReference type="ARBA" id="ARBA00023002"/>
    </source>
</evidence>
<dbReference type="PANTHER" id="PTHR46056:SF12">
    <property type="entry name" value="LONG-CHAIN-ALCOHOL OXIDASE"/>
    <property type="match status" value="1"/>
</dbReference>
<dbReference type="PANTHER" id="PTHR46056">
    <property type="entry name" value="LONG-CHAIN-ALCOHOL OXIDASE"/>
    <property type="match status" value="1"/>
</dbReference>
<evidence type="ECO:0000313" key="8">
    <source>
        <dbReference type="Proteomes" id="UP001464891"/>
    </source>
</evidence>
<dbReference type="InterPro" id="IPR012132">
    <property type="entry name" value="GMC_OxRdtase"/>
</dbReference>
<gene>
    <name evidence="7" type="ORF">NC998_26445</name>
</gene>
<dbReference type="InterPro" id="IPR000172">
    <property type="entry name" value="GMC_OxRdtase_N"/>
</dbReference>
<feature type="domain" description="Glucose-methanol-choline oxidoreductase C-terminal" evidence="6">
    <location>
        <begin position="455"/>
        <end position="511"/>
    </location>
</feature>
<name>A0ABV0JFR6_9CYAN</name>
<dbReference type="InterPro" id="IPR007867">
    <property type="entry name" value="GMC_OxRtase_C"/>
</dbReference>
<evidence type="ECO:0000256" key="3">
    <source>
        <dbReference type="ARBA" id="ARBA00022827"/>
    </source>
</evidence>
<keyword evidence="8" id="KW-1185">Reference proteome</keyword>
<dbReference type="Pfam" id="PF00732">
    <property type="entry name" value="GMC_oxred_N"/>
    <property type="match status" value="1"/>
</dbReference>
<dbReference type="SUPFAM" id="SSF51905">
    <property type="entry name" value="FAD/NAD(P)-binding domain"/>
    <property type="match status" value="1"/>
</dbReference>
<dbReference type="InterPro" id="IPR036188">
    <property type="entry name" value="FAD/NAD-bd_sf"/>
</dbReference>
<keyword evidence="2" id="KW-0285">Flavoprotein</keyword>
<comment type="similarity">
    <text evidence="1">Belongs to the GMC oxidoreductase family.</text>
</comment>
<keyword evidence="3" id="KW-0274">FAD</keyword>
<accession>A0ABV0JFR6</accession>
<organism evidence="7 8">
    <name type="scientific">Trichocoleus desertorum GB2-A4</name>
    <dbReference type="NCBI Taxonomy" id="2933944"/>
    <lineage>
        <taxon>Bacteria</taxon>
        <taxon>Bacillati</taxon>
        <taxon>Cyanobacteriota</taxon>
        <taxon>Cyanophyceae</taxon>
        <taxon>Leptolyngbyales</taxon>
        <taxon>Trichocoleusaceae</taxon>
        <taxon>Trichocoleus</taxon>
    </lineage>
</organism>
<evidence type="ECO:0000256" key="2">
    <source>
        <dbReference type="ARBA" id="ARBA00022630"/>
    </source>
</evidence>
<sequence>MTVNTDYDIIIIGTGAGGGTLAHRLAPTGKKILILERGSFLPREKANWNAKEVYQKERYHTDEMWYNLGGKSFRPGVGYWVGGNTKVYGAALLRMREQDFDTVAHHEGVSSAWPLKYRDFESYYTEAEKLYNVHGLQGEDPTEPPMSEGYPHPPVSHEPRMQDMSDGFRQQGLHPFHLPLGIKLDEVNPEFSPCIRCNTCDGFPCLVHAKADADVNAVRPAQQHNNVTLITQAKVVRLHTSASGREVTGVETEIEGQSQLFTSDTVVVSCGAINSALLLLRSASDQHPDGLANRSNQVGRNLMKHLATAILALSTKPNPAVYQKTIAINDFYWGEPDFPYPMGQIQNTGNVLGDMIPAETPAVLAPLVKLVPGFGLEQIASHSTGWWLQSEDLPDPDNRVRVMDDKVCLEYKPNNTKAHDRLVQRWIKVLETNDHSMQPFIIPMGIYPRNSIPLQAVGHQCGTCRLGEDPITSVLDLNCRTHDVDNLYVVDGSFFPSNSGVNPTLTIIANALRVADHLQDRMK</sequence>
<dbReference type="Gene3D" id="3.50.50.60">
    <property type="entry name" value="FAD/NAD(P)-binding domain"/>
    <property type="match status" value="2"/>
</dbReference>
<evidence type="ECO:0000313" key="7">
    <source>
        <dbReference type="EMBL" id="MEP0820634.1"/>
    </source>
</evidence>
<dbReference type="Proteomes" id="UP001464891">
    <property type="component" value="Unassembled WGS sequence"/>
</dbReference>
<dbReference type="PIRSF" id="PIRSF000137">
    <property type="entry name" value="Alcohol_oxidase"/>
    <property type="match status" value="1"/>
</dbReference>
<evidence type="ECO:0000256" key="1">
    <source>
        <dbReference type="ARBA" id="ARBA00010790"/>
    </source>
</evidence>
<dbReference type="Pfam" id="PF05199">
    <property type="entry name" value="GMC_oxred_C"/>
    <property type="match status" value="1"/>
</dbReference>
<keyword evidence="4" id="KW-0560">Oxidoreductase</keyword>